<sequence>MEVEDTKYPCLTTMAWENLEKERLMGFRVFTRGIWYTLTIFSIFGLLKSGSEVLFSPIRFGVTTLFAVMLLKCLFYDDGYPDPTKMPFRPFRCSPEESQSINSLAR</sequence>
<reference evidence="2 3" key="1">
    <citation type="submission" date="2020-12" db="EMBL/GenBank/DDBJ databases">
        <title>Concerted genomic and epigenomic changes stabilize Arabidopsis allopolyploids.</title>
        <authorList>
            <person name="Chen Z."/>
        </authorList>
    </citation>
    <scope>NUCLEOTIDE SEQUENCE [LARGE SCALE GENOMIC DNA]</scope>
    <source>
        <strain evidence="2">As9502</strain>
        <tissue evidence="2">Leaf</tissue>
    </source>
</reference>
<gene>
    <name evidence="2" type="ORF">ISN44_As09g012020</name>
</gene>
<keyword evidence="1" id="KW-0812">Transmembrane</keyword>
<feature type="transmembrane region" description="Helical" evidence="1">
    <location>
        <begin position="29"/>
        <end position="47"/>
    </location>
</feature>
<organism evidence="2 3">
    <name type="scientific">Arabidopsis suecica</name>
    <name type="common">Swedish thale-cress</name>
    <name type="synonym">Cardaminopsis suecica</name>
    <dbReference type="NCBI Taxonomy" id="45249"/>
    <lineage>
        <taxon>Eukaryota</taxon>
        <taxon>Viridiplantae</taxon>
        <taxon>Streptophyta</taxon>
        <taxon>Embryophyta</taxon>
        <taxon>Tracheophyta</taxon>
        <taxon>Spermatophyta</taxon>
        <taxon>Magnoliopsida</taxon>
        <taxon>eudicotyledons</taxon>
        <taxon>Gunneridae</taxon>
        <taxon>Pentapetalae</taxon>
        <taxon>rosids</taxon>
        <taxon>malvids</taxon>
        <taxon>Brassicales</taxon>
        <taxon>Brassicaceae</taxon>
        <taxon>Camelineae</taxon>
        <taxon>Arabidopsis</taxon>
    </lineage>
</organism>
<evidence type="ECO:0000256" key="1">
    <source>
        <dbReference type="SAM" id="Phobius"/>
    </source>
</evidence>
<dbReference type="OrthoDB" id="1102503at2759"/>
<dbReference type="AlphaFoldDB" id="A0A8T2AGH6"/>
<keyword evidence="1" id="KW-1133">Transmembrane helix</keyword>
<keyword evidence="3" id="KW-1185">Reference proteome</keyword>
<comment type="caution">
    <text evidence="2">The sequence shown here is derived from an EMBL/GenBank/DDBJ whole genome shotgun (WGS) entry which is preliminary data.</text>
</comment>
<evidence type="ECO:0000313" key="3">
    <source>
        <dbReference type="Proteomes" id="UP000694251"/>
    </source>
</evidence>
<dbReference type="EMBL" id="JAEFBJ010000009">
    <property type="protein sequence ID" value="KAG7572853.1"/>
    <property type="molecule type" value="Genomic_DNA"/>
</dbReference>
<protein>
    <submittedName>
        <fullName evidence="2">Uncharacterized protein</fullName>
    </submittedName>
</protein>
<dbReference type="Proteomes" id="UP000694251">
    <property type="component" value="Chromosome 9"/>
</dbReference>
<name>A0A8T2AGH6_ARASU</name>
<accession>A0A8T2AGH6</accession>
<keyword evidence="1" id="KW-0472">Membrane</keyword>
<evidence type="ECO:0000313" key="2">
    <source>
        <dbReference type="EMBL" id="KAG7572853.1"/>
    </source>
</evidence>
<proteinExistence type="predicted"/>
<feature type="transmembrane region" description="Helical" evidence="1">
    <location>
        <begin position="53"/>
        <end position="76"/>
    </location>
</feature>